<evidence type="ECO:0000313" key="2">
    <source>
        <dbReference type="Proteomes" id="UP001174934"/>
    </source>
</evidence>
<reference evidence="1" key="1">
    <citation type="submission" date="2023-06" db="EMBL/GenBank/DDBJ databases">
        <title>Genome-scale phylogeny and comparative genomics of the fungal order Sordariales.</title>
        <authorList>
            <consortium name="Lawrence Berkeley National Laboratory"/>
            <person name="Hensen N."/>
            <person name="Bonometti L."/>
            <person name="Westerberg I."/>
            <person name="Brannstrom I.O."/>
            <person name="Guillou S."/>
            <person name="Cros-Aarteil S."/>
            <person name="Calhoun S."/>
            <person name="Haridas S."/>
            <person name="Kuo A."/>
            <person name="Mondo S."/>
            <person name="Pangilinan J."/>
            <person name="Riley R."/>
            <person name="LaButti K."/>
            <person name="Andreopoulos B."/>
            <person name="Lipzen A."/>
            <person name="Chen C."/>
            <person name="Yanf M."/>
            <person name="Daum C."/>
            <person name="Ng V."/>
            <person name="Clum A."/>
            <person name="Steindorff A."/>
            <person name="Ohm R."/>
            <person name="Martin F."/>
            <person name="Silar P."/>
            <person name="Natvig D."/>
            <person name="Lalanne C."/>
            <person name="Gautier V."/>
            <person name="Ament-velasquez S.L."/>
            <person name="Kruys A."/>
            <person name="Hutchinson M.I."/>
            <person name="Powell A.J."/>
            <person name="Barry K."/>
            <person name="Miller A.N."/>
            <person name="Grigoriev I.V."/>
            <person name="Debuchy R."/>
            <person name="Gladieux P."/>
            <person name="Thoren M.H."/>
            <person name="Johannesson H."/>
        </authorList>
    </citation>
    <scope>NUCLEOTIDE SEQUENCE</scope>
    <source>
        <strain evidence="1">SMH3391-2</strain>
    </source>
</reference>
<organism evidence="1 2">
    <name type="scientific">Bombardia bombarda</name>
    <dbReference type="NCBI Taxonomy" id="252184"/>
    <lineage>
        <taxon>Eukaryota</taxon>
        <taxon>Fungi</taxon>
        <taxon>Dikarya</taxon>
        <taxon>Ascomycota</taxon>
        <taxon>Pezizomycotina</taxon>
        <taxon>Sordariomycetes</taxon>
        <taxon>Sordariomycetidae</taxon>
        <taxon>Sordariales</taxon>
        <taxon>Lasiosphaeriaceae</taxon>
        <taxon>Bombardia</taxon>
    </lineage>
</organism>
<accession>A0AA39X8Y0</accession>
<dbReference type="AlphaFoldDB" id="A0AA39X8Y0"/>
<proteinExistence type="predicted"/>
<keyword evidence="2" id="KW-1185">Reference proteome</keyword>
<comment type="caution">
    <text evidence="1">The sequence shown here is derived from an EMBL/GenBank/DDBJ whole genome shotgun (WGS) entry which is preliminary data.</text>
</comment>
<gene>
    <name evidence="1" type="ORF">B0T17DRAFT_589241</name>
</gene>
<sequence>MSDLVLAPYDESMRLGQGYNSFLQIPCVPNAVHLGPDDIIVNTVAKGTDGISKLVSYSSHFVDKISDVANRLNISPASSIKTGFVDILRNSRGSGVDEAEFASSDFNAVISVKVITETTTLAEGASFQPPRGGARIDDAEFLNLYGDCYISGFINGGDLHGIISMKTPDSSTAQQVEEIARKQLDLGDWVEKFRLSKIIETASLDALQSQMPADDFPERVTSSPQRTWAVLTRYDSNQDFVRWAEEHSISVPNYRSVQPYACELLNMYMGYKRNLVRVQAVLSDRESFSTSLVAGAVGLDIKSLLVARKAMKNEMALIAEEMDRLCLRPHEIEQVKSQSRIQSPNAWASRLPVPGVSEVAA</sequence>
<dbReference type="EMBL" id="JAULSR010000002">
    <property type="protein sequence ID" value="KAK0629474.1"/>
    <property type="molecule type" value="Genomic_DNA"/>
</dbReference>
<name>A0AA39X8Y0_9PEZI</name>
<protein>
    <submittedName>
        <fullName evidence="1">Uncharacterized protein</fullName>
    </submittedName>
</protein>
<dbReference type="Proteomes" id="UP001174934">
    <property type="component" value="Unassembled WGS sequence"/>
</dbReference>
<evidence type="ECO:0000313" key="1">
    <source>
        <dbReference type="EMBL" id="KAK0629474.1"/>
    </source>
</evidence>